<dbReference type="Gene3D" id="3.40.50.11820">
    <property type="match status" value="1"/>
</dbReference>
<comment type="caution">
    <text evidence="8">The sequence shown here is derived from an EMBL/GenBank/DDBJ whole genome shotgun (WGS) entry which is preliminary data.</text>
</comment>
<gene>
    <name evidence="8" type="ORF">S101258_00618</name>
</gene>
<feature type="transmembrane region" description="Helical" evidence="7">
    <location>
        <begin position="7"/>
        <end position="27"/>
    </location>
</feature>
<evidence type="ECO:0000256" key="3">
    <source>
        <dbReference type="ARBA" id="ARBA00022475"/>
    </source>
</evidence>
<evidence type="ECO:0000313" key="8">
    <source>
        <dbReference type="EMBL" id="POD88627.1"/>
    </source>
</evidence>
<dbReference type="InterPro" id="IPR043149">
    <property type="entry name" value="TagF_N"/>
</dbReference>
<evidence type="ECO:0000256" key="2">
    <source>
        <dbReference type="ARBA" id="ARBA00010488"/>
    </source>
</evidence>
<dbReference type="Proteomes" id="UP000236990">
    <property type="component" value="Unassembled WGS sequence"/>
</dbReference>
<evidence type="ECO:0000256" key="1">
    <source>
        <dbReference type="ARBA" id="ARBA00004202"/>
    </source>
</evidence>
<sequence length="394" mass="46522">MKVLGYVKLYVVRLILYFFVRLLALFVKVDSKTVLFASFGGKSYSDNPCYLFEYMCHDKNFNDYNFVWAFKTPFNMDGAETVKFNSLKYFYWLCKAKYWIFNSKMAPYYYKKSSQIYLQTWHGTPLKRLGHDIENNGSTYYRSHQSYAQMVKGYDSDREHWDYLVSPNAFSTQAFSSAFSMPQENILELGYPRVDPLVNGNQAVVAELKKQLGIPAEKKVILYAPTWRDNSFEMSGYTFKLQVDFYKWQSYLGDDYVVLFKPHYLISNNYQVPADLNDFVFLMNANADINAAYLVSDILVTDYSSVFFDYAVLERPIYFYMYDFDEYEHELRGFYLNVPQDLPNDIDRTEQGLLEKIKNSDFDYDRLAAFNKEFNICNDGKVSQKIIRRVFNED</sequence>
<dbReference type="GO" id="GO:0019350">
    <property type="term" value="P:teichoic acid biosynthetic process"/>
    <property type="evidence" value="ECO:0007669"/>
    <property type="project" value="UniProtKB-KW"/>
</dbReference>
<dbReference type="PANTHER" id="PTHR37316">
    <property type="entry name" value="TEICHOIC ACID GLYCEROL-PHOSPHATE PRIMASE"/>
    <property type="match status" value="1"/>
</dbReference>
<keyword evidence="7" id="KW-0812">Transmembrane</keyword>
<keyword evidence="4 8" id="KW-0808">Transferase</keyword>
<dbReference type="EC" id="2.7.8.12" evidence="8"/>
<comment type="subcellular location">
    <subcellularLocation>
        <location evidence="1">Cell membrane</location>
        <topology evidence="1">Peripheral membrane protein</topology>
    </subcellularLocation>
</comment>
<dbReference type="GO" id="GO:0047355">
    <property type="term" value="F:CDP-glycerol glycerophosphotransferase activity"/>
    <property type="evidence" value="ECO:0007669"/>
    <property type="project" value="UniProtKB-EC"/>
</dbReference>
<dbReference type="InterPro" id="IPR007554">
    <property type="entry name" value="Glycerophosphate_synth"/>
</dbReference>
<dbReference type="Gene3D" id="3.40.50.12580">
    <property type="match status" value="1"/>
</dbReference>
<evidence type="ECO:0000256" key="7">
    <source>
        <dbReference type="SAM" id="Phobius"/>
    </source>
</evidence>
<dbReference type="InterPro" id="IPR043148">
    <property type="entry name" value="TagF_C"/>
</dbReference>
<dbReference type="InterPro" id="IPR051612">
    <property type="entry name" value="Teichoic_Acid_Biosynth"/>
</dbReference>
<evidence type="ECO:0000256" key="5">
    <source>
        <dbReference type="ARBA" id="ARBA00022944"/>
    </source>
</evidence>
<keyword evidence="7" id="KW-1133">Transmembrane helix</keyword>
<name>A0A2S3U999_LACPN</name>
<protein>
    <submittedName>
        <fullName evidence="8">CDP-glycerol glycerophosphotransferase</fullName>
        <ecNumber evidence="8">2.7.8.12</ecNumber>
    </submittedName>
</protein>
<dbReference type="SUPFAM" id="SSF53756">
    <property type="entry name" value="UDP-Glycosyltransferase/glycogen phosphorylase"/>
    <property type="match status" value="1"/>
</dbReference>
<dbReference type="GO" id="GO:0005886">
    <property type="term" value="C:plasma membrane"/>
    <property type="evidence" value="ECO:0007669"/>
    <property type="project" value="UniProtKB-SubCell"/>
</dbReference>
<reference evidence="8 9" key="1">
    <citation type="submission" date="2017-06" db="EMBL/GenBank/DDBJ databases">
        <title>Genome sequence of Lactobacillus plantarum subsp. plantarum strain SRCM101258.</title>
        <authorList>
            <person name="Cho S.H."/>
        </authorList>
    </citation>
    <scope>NUCLEOTIDE SEQUENCE [LARGE SCALE GENOMIC DNA]</scope>
    <source>
        <strain evidence="8 9">SRCM101258</strain>
    </source>
</reference>
<dbReference type="EMBL" id="NKCZ01000068">
    <property type="protein sequence ID" value="POD88627.1"/>
    <property type="molecule type" value="Genomic_DNA"/>
</dbReference>
<evidence type="ECO:0000256" key="4">
    <source>
        <dbReference type="ARBA" id="ARBA00022679"/>
    </source>
</evidence>
<dbReference type="Pfam" id="PF04464">
    <property type="entry name" value="Glyphos_transf"/>
    <property type="match status" value="1"/>
</dbReference>
<comment type="similarity">
    <text evidence="2">Belongs to the CDP-glycerol glycerophosphotransferase family.</text>
</comment>
<organism evidence="8 9">
    <name type="scientific">Lactiplantibacillus plantarum subsp. plantarum</name>
    <dbReference type="NCBI Taxonomy" id="337330"/>
    <lineage>
        <taxon>Bacteria</taxon>
        <taxon>Bacillati</taxon>
        <taxon>Bacillota</taxon>
        <taxon>Bacilli</taxon>
        <taxon>Lactobacillales</taxon>
        <taxon>Lactobacillaceae</taxon>
        <taxon>Lactiplantibacillus</taxon>
    </lineage>
</organism>
<dbReference type="PANTHER" id="PTHR37316:SF3">
    <property type="entry name" value="TEICHOIC ACID GLYCEROL-PHOSPHATE TRANSFERASE"/>
    <property type="match status" value="1"/>
</dbReference>
<evidence type="ECO:0000256" key="6">
    <source>
        <dbReference type="ARBA" id="ARBA00023136"/>
    </source>
</evidence>
<keyword evidence="6 7" id="KW-0472">Membrane</keyword>
<keyword evidence="3" id="KW-1003">Cell membrane</keyword>
<proteinExistence type="inferred from homology"/>
<evidence type="ECO:0000313" key="9">
    <source>
        <dbReference type="Proteomes" id="UP000236990"/>
    </source>
</evidence>
<accession>A0A2S3U999</accession>
<keyword evidence="5" id="KW-0777">Teichoic acid biosynthesis</keyword>
<dbReference type="AlphaFoldDB" id="A0A2S3U999"/>